<dbReference type="Proteomes" id="UP001220456">
    <property type="component" value="Unassembled WGS sequence"/>
</dbReference>
<protein>
    <submittedName>
        <fullName evidence="1">Tryptophan-rich sensory protein</fullName>
    </submittedName>
</protein>
<organism evidence="1 2">
    <name type="scientific">Arthrobacter vasquezii</name>
    <dbReference type="NCBI Taxonomy" id="2977629"/>
    <lineage>
        <taxon>Bacteria</taxon>
        <taxon>Bacillati</taxon>
        <taxon>Actinomycetota</taxon>
        <taxon>Actinomycetes</taxon>
        <taxon>Micrococcales</taxon>
        <taxon>Micrococcaceae</taxon>
        <taxon>Arthrobacter</taxon>
    </lineage>
</organism>
<reference evidence="1 2" key="1">
    <citation type="journal article" date="2023" name="Int. J. Syst. Evol. Microbiol.">
        <title>Arthrobacter vasquezii sp. nov., isolated from a soil sample from Union Glacier, Antarctica.</title>
        <authorList>
            <person name="Valenzuela-Ibaceta F."/>
            <person name="Carrasco V."/>
            <person name="Lagos-Moraga S."/>
            <person name="Dietz-Vargas C."/>
            <person name="Navarro C.A."/>
            <person name="Perez-Donoso J.M."/>
        </authorList>
    </citation>
    <scope>NUCLEOTIDE SEQUENCE [LARGE SCALE GENOMIC DNA]</scope>
    <source>
        <strain evidence="1 2">EH-1B-1</strain>
    </source>
</reference>
<feature type="non-terminal residue" evidence="1">
    <location>
        <position position="49"/>
    </location>
</feature>
<accession>A0ABT6CZ43</accession>
<dbReference type="EMBL" id="JAROKN010000073">
    <property type="protein sequence ID" value="MDF9279355.1"/>
    <property type="molecule type" value="Genomic_DNA"/>
</dbReference>
<comment type="caution">
    <text evidence="1">The sequence shown here is derived from an EMBL/GenBank/DDBJ whole genome shotgun (WGS) entry which is preliminary data.</text>
</comment>
<evidence type="ECO:0000313" key="1">
    <source>
        <dbReference type="EMBL" id="MDF9279355.1"/>
    </source>
</evidence>
<sequence length="49" mass="4721">MTSDRVRQTGVTVAFVLCIVGTAIGSGALGGTPIDEAAGGALSSDATLL</sequence>
<evidence type="ECO:0000313" key="2">
    <source>
        <dbReference type="Proteomes" id="UP001220456"/>
    </source>
</evidence>
<name>A0ABT6CZ43_9MICC</name>
<proteinExistence type="predicted"/>
<gene>
    <name evidence="1" type="ORF">P4U43_16315</name>
</gene>
<keyword evidence="2" id="KW-1185">Reference proteome</keyword>